<evidence type="ECO:0000259" key="1">
    <source>
        <dbReference type="Pfam" id="PF12773"/>
    </source>
</evidence>
<proteinExistence type="predicted"/>
<feature type="domain" description="DZANK-type" evidence="1">
    <location>
        <begin position="147"/>
        <end position="190"/>
    </location>
</feature>
<organism evidence="2 3">
    <name type="scientific">Acetobacterium malicum</name>
    <dbReference type="NCBI Taxonomy" id="52692"/>
    <lineage>
        <taxon>Bacteria</taxon>
        <taxon>Bacillati</taxon>
        <taxon>Bacillota</taxon>
        <taxon>Clostridia</taxon>
        <taxon>Eubacteriales</taxon>
        <taxon>Eubacteriaceae</taxon>
        <taxon>Acetobacterium</taxon>
    </lineage>
</organism>
<protein>
    <submittedName>
        <fullName evidence="2">Zinc-ribbon domain-containing protein</fullName>
    </submittedName>
</protein>
<dbReference type="Pfam" id="PF12773">
    <property type="entry name" value="DZR"/>
    <property type="match status" value="2"/>
</dbReference>
<comment type="caution">
    <text evidence="2">The sequence shown here is derived from an EMBL/GenBank/DDBJ whole genome shotgun (WGS) entry which is preliminary data.</text>
</comment>
<dbReference type="RefSeq" id="WP_186895483.1">
    <property type="nucleotide sequence ID" value="NZ_WJBE01000027.1"/>
</dbReference>
<dbReference type="Proteomes" id="UP000622405">
    <property type="component" value="Unassembled WGS sequence"/>
</dbReference>
<evidence type="ECO:0000313" key="3">
    <source>
        <dbReference type="Proteomes" id="UP000622405"/>
    </source>
</evidence>
<name>A0ABR6Z1M8_9FIRM</name>
<dbReference type="EMBL" id="WJBE01000027">
    <property type="protein sequence ID" value="MBC3901430.1"/>
    <property type="molecule type" value="Genomic_DNA"/>
</dbReference>
<reference evidence="2 3" key="1">
    <citation type="journal article" date="2020" name="mSystems">
        <title>Defining Genomic and Predicted Metabolic Features of the Acetobacterium Genus.</title>
        <authorList>
            <person name="Ross D.E."/>
            <person name="Marshall C.W."/>
            <person name="Gulliver D."/>
            <person name="May H.D."/>
            <person name="Norman R.S."/>
        </authorList>
    </citation>
    <scope>NUCLEOTIDE SEQUENCE [LARGE SCALE GENOMIC DNA]</scope>
    <source>
        <strain evidence="2 3">DSM 4132</strain>
    </source>
</reference>
<keyword evidence="3" id="KW-1185">Reference proteome</keyword>
<accession>A0ABR6Z1M8</accession>
<gene>
    <name evidence="2" type="ORF">GH811_17660</name>
</gene>
<feature type="domain" description="DZANK-type" evidence="1">
    <location>
        <begin position="202"/>
        <end position="249"/>
    </location>
</feature>
<dbReference type="InterPro" id="IPR025874">
    <property type="entry name" value="DZR"/>
</dbReference>
<sequence length="293" mass="31786">MTESKVYKLSATLTTEMVAEKLRFFLSDQKKLNAEVVQTSDGILVQAKAAQSWKKFAGMDSAIQVQLTMTGENMLTVNIGSGQWVDKAGAAAVGALIFWPLLATSAIGAWGQQKLPEEIVNFLDQTIRSHSGAEVLAKTPPSNTISCPHCRLSNSPDNRFCQSCGTKLETTCPHCLALIPLGLACCPECETSLLEKASTCHCPQCHAAVSPGQKFCLECGTSFPVFQERRCPQCHTPVNPGQKFCAECGTLVNAETPPRFCLNCKIEMQEDQKFCYQCGSPAPPDTTEKIALE</sequence>
<evidence type="ECO:0000313" key="2">
    <source>
        <dbReference type="EMBL" id="MBC3901430.1"/>
    </source>
</evidence>